<organism evidence="4 5">
    <name type="scientific">bacterium (Candidatus Blackallbacteria) CG17_big_fil_post_rev_8_21_14_2_50_48_46</name>
    <dbReference type="NCBI Taxonomy" id="2014261"/>
    <lineage>
        <taxon>Bacteria</taxon>
        <taxon>Candidatus Blackallbacteria</taxon>
    </lineage>
</organism>
<sequence>MQIQKVLILGAGAIGQVIGTHLRLSGCDVSFWVRPSQKEAFEQSGFSLYNLSSETELHIAAPQILTEIPEDLHFDALFLCVRSDQLEPALEQIKQRFHQAENMILVTFQPGREDALKVFRALPDLIIVPAAPAFSAYIENSRVEFWAPKAMPTLIGAPFNETLQVRDDLVKTLQKGGIPTKGVNDLEAEVRFPSAALVALLAAFHLAGCSFKNLSQNKKLLNLAAQGIQEAIAITKKDLGFIPLKYKAFEHISGTVLEKFFWTLEHSPMAGFMQSMWGVHARKIEKQTFQNLDDLLALSLHQSKNAPPALTALAAMTPAKIGEYLKTSTRFSKTQNNRSLKLSLAMGLGGFVLWKLLARKRS</sequence>
<dbReference type="EMBL" id="PFFQ01000041">
    <property type="protein sequence ID" value="PIW16024.1"/>
    <property type="molecule type" value="Genomic_DNA"/>
</dbReference>
<dbReference type="PANTHER" id="PTHR43765">
    <property type="entry name" value="2-DEHYDROPANTOATE 2-REDUCTASE-RELATED"/>
    <property type="match status" value="1"/>
</dbReference>
<dbReference type="Proteomes" id="UP000231019">
    <property type="component" value="Unassembled WGS sequence"/>
</dbReference>
<dbReference type="GO" id="GO:0008677">
    <property type="term" value="F:2-dehydropantoate 2-reductase activity"/>
    <property type="evidence" value="ECO:0007669"/>
    <property type="project" value="TreeGrafter"/>
</dbReference>
<dbReference type="Pfam" id="PF02558">
    <property type="entry name" value="ApbA"/>
    <property type="match status" value="1"/>
</dbReference>
<feature type="domain" description="Ketopantoate reductase N-terminal" evidence="3">
    <location>
        <begin position="6"/>
        <end position="123"/>
    </location>
</feature>
<dbReference type="InterPro" id="IPR036291">
    <property type="entry name" value="NAD(P)-bd_dom_sf"/>
</dbReference>
<protein>
    <recommendedName>
        <fullName evidence="3">Ketopantoate reductase N-terminal domain-containing protein</fullName>
    </recommendedName>
</protein>
<dbReference type="GO" id="GO:0050661">
    <property type="term" value="F:NADP binding"/>
    <property type="evidence" value="ECO:0007669"/>
    <property type="project" value="TreeGrafter"/>
</dbReference>
<evidence type="ECO:0000313" key="4">
    <source>
        <dbReference type="EMBL" id="PIW16024.1"/>
    </source>
</evidence>
<dbReference type="AlphaFoldDB" id="A0A2M7G2K2"/>
<dbReference type="PANTHER" id="PTHR43765:SF2">
    <property type="entry name" value="2-DEHYDROPANTOATE 2-REDUCTASE"/>
    <property type="match status" value="1"/>
</dbReference>
<evidence type="ECO:0000256" key="2">
    <source>
        <dbReference type="ARBA" id="ARBA00023002"/>
    </source>
</evidence>
<comment type="caution">
    <text evidence="4">The sequence shown here is derived from an EMBL/GenBank/DDBJ whole genome shotgun (WGS) entry which is preliminary data.</text>
</comment>
<dbReference type="InterPro" id="IPR013332">
    <property type="entry name" value="KPR_N"/>
</dbReference>
<dbReference type="SUPFAM" id="SSF51735">
    <property type="entry name" value="NAD(P)-binding Rossmann-fold domains"/>
    <property type="match status" value="1"/>
</dbReference>
<dbReference type="GO" id="GO:0005737">
    <property type="term" value="C:cytoplasm"/>
    <property type="evidence" value="ECO:0007669"/>
    <property type="project" value="TreeGrafter"/>
</dbReference>
<name>A0A2M7G2K2_9BACT</name>
<accession>A0A2M7G2K2</accession>
<gene>
    <name evidence="4" type="ORF">COW36_15035</name>
</gene>
<keyword evidence="1" id="KW-0521">NADP</keyword>
<dbReference type="InterPro" id="IPR050838">
    <property type="entry name" value="Ketopantoate_reductase"/>
</dbReference>
<dbReference type="Gene3D" id="3.40.50.720">
    <property type="entry name" value="NAD(P)-binding Rossmann-like Domain"/>
    <property type="match status" value="1"/>
</dbReference>
<proteinExistence type="predicted"/>
<keyword evidence="2" id="KW-0560">Oxidoreductase</keyword>
<evidence type="ECO:0000259" key="3">
    <source>
        <dbReference type="Pfam" id="PF02558"/>
    </source>
</evidence>
<evidence type="ECO:0000313" key="5">
    <source>
        <dbReference type="Proteomes" id="UP000231019"/>
    </source>
</evidence>
<evidence type="ECO:0000256" key="1">
    <source>
        <dbReference type="ARBA" id="ARBA00022857"/>
    </source>
</evidence>
<reference evidence="4 5" key="1">
    <citation type="submission" date="2017-09" db="EMBL/GenBank/DDBJ databases">
        <title>Depth-based differentiation of microbial function through sediment-hosted aquifers and enrichment of novel symbionts in the deep terrestrial subsurface.</title>
        <authorList>
            <person name="Probst A.J."/>
            <person name="Ladd B."/>
            <person name="Jarett J.K."/>
            <person name="Geller-Mcgrath D.E."/>
            <person name="Sieber C.M."/>
            <person name="Emerson J.B."/>
            <person name="Anantharaman K."/>
            <person name="Thomas B.C."/>
            <person name="Malmstrom R."/>
            <person name="Stieglmeier M."/>
            <person name="Klingl A."/>
            <person name="Woyke T."/>
            <person name="Ryan C.M."/>
            <person name="Banfield J.F."/>
        </authorList>
    </citation>
    <scope>NUCLEOTIDE SEQUENCE [LARGE SCALE GENOMIC DNA]</scope>
    <source>
        <strain evidence="4">CG17_big_fil_post_rev_8_21_14_2_50_48_46</strain>
    </source>
</reference>